<feature type="chain" id="PRO_5009173442" evidence="1">
    <location>
        <begin position="22"/>
        <end position="257"/>
    </location>
</feature>
<keyword evidence="1" id="KW-0732">Signal</keyword>
<evidence type="ECO:0000313" key="4">
    <source>
        <dbReference type="Proteomes" id="UP000094165"/>
    </source>
</evidence>
<dbReference type="Proteomes" id="UP000094165">
    <property type="component" value="Unassembled WGS sequence"/>
</dbReference>
<name>A0A1E5D2L4_9VIBR</name>
<keyword evidence="4" id="KW-1185">Reference proteome</keyword>
<gene>
    <name evidence="3" type="ORF">A130_03730</name>
</gene>
<feature type="domain" description="Uncharacterized protein TP-0789" evidence="2">
    <location>
        <begin position="75"/>
        <end position="251"/>
    </location>
</feature>
<accession>A0A1E5D2L4</accession>
<feature type="signal peptide" evidence="1">
    <location>
        <begin position="1"/>
        <end position="21"/>
    </location>
</feature>
<dbReference type="RefSeq" id="WP_017052359.1">
    <property type="nucleotide sequence ID" value="NZ_AJYW02000071.1"/>
</dbReference>
<evidence type="ECO:0000259" key="2">
    <source>
        <dbReference type="Pfam" id="PF17131"/>
    </source>
</evidence>
<dbReference type="EMBL" id="AJYW02000071">
    <property type="protein sequence ID" value="OEE77758.1"/>
    <property type="molecule type" value="Genomic_DNA"/>
</dbReference>
<sequence>MFNFSSVLLMSTLLISGHALAASTPDKQAVTTMIANADQYRIQPGASKVISFVSLYKHDELDSTRQYNVYTRPNRESLVVFKSPVEAGQKMLMKEDNYWLLMPKSRRPIRITPMQKLLGEASVGDISTLTWSEDYQGEWVNAEQIKTGSGQEVSAHQLKLTAITKGASYQVINLWLSAESDFPIKADLYLRSGKMAKQAWFKKGLRDGLTSVVAMTLLDKIQPSKKTVIEYQDISVQSLDDKYYNPAYLSRNSVSDL</sequence>
<protein>
    <submittedName>
        <fullName evidence="3">Outer membrane lipoprotein-sorting protein</fullName>
    </submittedName>
</protein>
<comment type="caution">
    <text evidence="3">The sequence shown here is derived from an EMBL/GenBank/DDBJ whole genome shotgun (WGS) entry which is preliminary data.</text>
</comment>
<evidence type="ECO:0000256" key="1">
    <source>
        <dbReference type="SAM" id="SignalP"/>
    </source>
</evidence>
<dbReference type="PIRSF" id="PIRSF028205">
    <property type="entry name" value="UCP028205"/>
    <property type="match status" value="1"/>
</dbReference>
<dbReference type="InterPro" id="IPR033399">
    <property type="entry name" value="TP_0789-like"/>
</dbReference>
<dbReference type="CDD" id="cd16329">
    <property type="entry name" value="LolA_like"/>
    <property type="match status" value="1"/>
</dbReference>
<evidence type="ECO:0000313" key="3">
    <source>
        <dbReference type="EMBL" id="OEE77758.1"/>
    </source>
</evidence>
<dbReference type="InterPro" id="IPR011220">
    <property type="entry name" value="UCP028205"/>
</dbReference>
<organism evidence="3 4">
    <name type="scientific">Vibrio genomosp. F6 str. FF-238</name>
    <dbReference type="NCBI Taxonomy" id="1191298"/>
    <lineage>
        <taxon>Bacteria</taxon>
        <taxon>Pseudomonadati</taxon>
        <taxon>Pseudomonadota</taxon>
        <taxon>Gammaproteobacteria</taxon>
        <taxon>Vibrionales</taxon>
        <taxon>Vibrionaceae</taxon>
        <taxon>Vibrio</taxon>
    </lineage>
</organism>
<proteinExistence type="predicted"/>
<dbReference type="Gene3D" id="2.50.20.10">
    <property type="entry name" value="Lipoprotein localisation LolA/LolB/LppX"/>
    <property type="match status" value="1"/>
</dbReference>
<keyword evidence="3" id="KW-0449">Lipoprotein</keyword>
<reference evidence="3 4" key="1">
    <citation type="journal article" date="2012" name="Science">
        <title>Ecological populations of bacteria act as socially cohesive units of antibiotic production and resistance.</title>
        <authorList>
            <person name="Cordero O.X."/>
            <person name="Wildschutte H."/>
            <person name="Kirkup B."/>
            <person name="Proehl S."/>
            <person name="Ngo L."/>
            <person name="Hussain F."/>
            <person name="Le Roux F."/>
            <person name="Mincer T."/>
            <person name="Polz M.F."/>
        </authorList>
    </citation>
    <scope>NUCLEOTIDE SEQUENCE [LARGE SCALE GENOMIC DNA]</scope>
    <source>
        <strain evidence="3 4">FF-238</strain>
    </source>
</reference>
<dbReference type="AlphaFoldDB" id="A0A1E5D2L4"/>
<dbReference type="Pfam" id="PF17131">
    <property type="entry name" value="LolA_like"/>
    <property type="match status" value="1"/>
</dbReference>